<dbReference type="OMA" id="MDAPYEF"/>
<evidence type="ECO:0000256" key="9">
    <source>
        <dbReference type="HAMAP-Rule" id="MF_03112"/>
    </source>
</evidence>
<organism evidence="11 12">
    <name type="scientific">Ichthyophthirius multifiliis</name>
    <name type="common">White spot disease agent</name>
    <name type="synonym">Ich</name>
    <dbReference type="NCBI Taxonomy" id="5932"/>
    <lineage>
        <taxon>Eukaryota</taxon>
        <taxon>Sar</taxon>
        <taxon>Alveolata</taxon>
        <taxon>Ciliophora</taxon>
        <taxon>Intramacronucleata</taxon>
        <taxon>Oligohymenophorea</taxon>
        <taxon>Hymenostomatida</taxon>
        <taxon>Ophryoglenina</taxon>
        <taxon>Ichthyophthirius</taxon>
    </lineage>
</organism>
<dbReference type="RefSeq" id="XP_004025057.1">
    <property type="nucleotide sequence ID" value="XM_004025008.1"/>
</dbReference>
<gene>
    <name evidence="11" type="ORF">IMG5_193580</name>
</gene>
<reference evidence="11 12" key="1">
    <citation type="submission" date="2011-07" db="EMBL/GenBank/DDBJ databases">
        <authorList>
            <person name="Coyne R."/>
            <person name="Brami D."/>
            <person name="Johnson J."/>
            <person name="Hostetler J."/>
            <person name="Hannick L."/>
            <person name="Clark T."/>
            <person name="Cassidy-Hanley D."/>
            <person name="Inman J."/>
        </authorList>
    </citation>
    <scope>NUCLEOTIDE SEQUENCE [LARGE SCALE GENOMIC DNA]</scope>
    <source>
        <strain evidence="11 12">G5</strain>
    </source>
</reference>
<feature type="active site" evidence="9">
    <location>
        <position position="55"/>
    </location>
</feature>
<dbReference type="Proteomes" id="UP000008983">
    <property type="component" value="Unassembled WGS sequence"/>
</dbReference>
<evidence type="ECO:0000256" key="8">
    <source>
        <dbReference type="ARBA" id="ARBA00022840"/>
    </source>
</evidence>
<dbReference type="EMBL" id="GL984351">
    <property type="protein sequence ID" value="EGR27605.1"/>
    <property type="molecule type" value="Genomic_DNA"/>
</dbReference>
<dbReference type="GO" id="GO:0005524">
    <property type="term" value="F:ATP binding"/>
    <property type="evidence" value="ECO:0007669"/>
    <property type="project" value="UniProtKB-UniRule"/>
</dbReference>
<sequence>MEQDQKYGLQNILDKKTLKWIFVGGKGGVGKTTTSSSLATLLSKNGSKVLIISTDPAHNLCDCFDQKFNGKEPVPVNGLQNLYGMVQNIYIQTSLYVYIKEIDPKIDPESIKFPDFTGFQTDQASQTFMSEIISSVPGIDEAMSFSQLVNSLEKYDFDVIVFDTAPTGHTLRLLNFPSLLDKGIEKLLSLRQKFTGILGQLSGIVGNEQDQDQIFNKVFQNLEKMKKTVEKVNEQMKDPQKTTFVAVCIPEFLSMYETDRLVYQLAKYEIDISNIIINQVLFPNDTCKMCKARSKMQKKYIDQIIELYEDFHIQIVPLQENEVRGVQSLQSFCGLLLVKQTLPQIPQ</sequence>
<dbReference type="CDD" id="cd02035">
    <property type="entry name" value="ArsA"/>
    <property type="match status" value="1"/>
</dbReference>
<keyword evidence="12" id="KW-1185">Reference proteome</keyword>
<evidence type="ECO:0000256" key="3">
    <source>
        <dbReference type="ARBA" id="ARBA00022490"/>
    </source>
</evidence>
<evidence type="ECO:0000313" key="12">
    <source>
        <dbReference type="Proteomes" id="UP000008983"/>
    </source>
</evidence>
<evidence type="ECO:0000313" key="11">
    <source>
        <dbReference type="EMBL" id="EGR27605.1"/>
    </source>
</evidence>
<evidence type="ECO:0000256" key="7">
    <source>
        <dbReference type="ARBA" id="ARBA00022833"/>
    </source>
</evidence>
<proteinExistence type="inferred from homology"/>
<dbReference type="InterPro" id="IPR016300">
    <property type="entry name" value="ATPase_ArsA/GET3"/>
</dbReference>
<dbReference type="AlphaFoldDB" id="G0R4K7"/>
<keyword evidence="3 9" id="KW-0963">Cytoplasm</keyword>
<keyword evidence="5 9" id="KW-0378">Hydrolase</keyword>
<dbReference type="InParanoid" id="G0R4K7"/>
<dbReference type="FunCoup" id="G0R4K7">
    <property type="interactions" value="471"/>
</dbReference>
<feature type="binding site" evidence="9">
    <location>
        <position position="287"/>
    </location>
    <ligand>
        <name>Zn(2+)</name>
        <dbReference type="ChEBI" id="CHEBI:29105"/>
        <note>ligand shared between dimeric partners</note>
    </ligand>
</feature>
<protein>
    <recommendedName>
        <fullName evidence="9">ATPase ASNA1 homolog</fullName>
        <ecNumber evidence="9">3.6.-.-</ecNumber>
    </recommendedName>
    <alternativeName>
        <fullName evidence="9">Arsenical pump-driving ATPase homolog</fullName>
    </alternativeName>
    <alternativeName>
        <fullName evidence="9">Arsenite-stimulated ATPase</fullName>
    </alternativeName>
</protein>
<dbReference type="InterPro" id="IPR027542">
    <property type="entry name" value="ATPase_ArsA/GET3_euk"/>
</dbReference>
<dbReference type="GO" id="GO:0071816">
    <property type="term" value="P:tail-anchored membrane protein insertion into ER membrane"/>
    <property type="evidence" value="ECO:0007669"/>
    <property type="project" value="TreeGrafter"/>
</dbReference>
<keyword evidence="4 9" id="KW-0547">Nucleotide-binding</keyword>
<evidence type="ECO:0000256" key="4">
    <source>
        <dbReference type="ARBA" id="ARBA00022741"/>
    </source>
</evidence>
<keyword evidence="8 9" id="KW-0067">ATP-binding</keyword>
<dbReference type="Gene3D" id="3.40.50.300">
    <property type="entry name" value="P-loop containing nucleotide triphosphate hydrolases"/>
    <property type="match status" value="1"/>
</dbReference>
<feature type="binding site" evidence="9">
    <location>
        <position position="278"/>
    </location>
    <ligand>
        <name>ATP</name>
        <dbReference type="ChEBI" id="CHEBI:30616"/>
    </ligand>
</feature>
<dbReference type="HAMAP" id="MF_03112">
    <property type="entry name" value="Asna1_Get3"/>
    <property type="match status" value="1"/>
</dbReference>
<comment type="subunit">
    <text evidence="9">Homodimer.</text>
</comment>
<dbReference type="SUPFAM" id="SSF52540">
    <property type="entry name" value="P-loop containing nucleoside triphosphate hydrolases"/>
    <property type="match status" value="1"/>
</dbReference>
<dbReference type="InterPro" id="IPR027417">
    <property type="entry name" value="P-loop_NTPase"/>
</dbReference>
<dbReference type="GO" id="GO:0043529">
    <property type="term" value="C:GET complex"/>
    <property type="evidence" value="ECO:0007669"/>
    <property type="project" value="TreeGrafter"/>
</dbReference>
<keyword evidence="2 9" id="KW-0813">Transport</keyword>
<dbReference type="EC" id="3.6.-.-" evidence="9"/>
<dbReference type="GO" id="GO:0016887">
    <property type="term" value="F:ATP hydrolysis activity"/>
    <property type="evidence" value="ECO:0007669"/>
    <property type="project" value="InterPro"/>
</dbReference>
<evidence type="ECO:0000256" key="5">
    <source>
        <dbReference type="ARBA" id="ARBA00022801"/>
    </source>
</evidence>
<dbReference type="GO" id="GO:0046872">
    <property type="term" value="F:metal ion binding"/>
    <property type="evidence" value="ECO:0007669"/>
    <property type="project" value="UniProtKB-KW"/>
</dbReference>
<feature type="binding site" evidence="9">
    <location>
        <begin position="26"/>
        <end position="33"/>
    </location>
    <ligand>
        <name>ATP</name>
        <dbReference type="ChEBI" id="CHEBI:30616"/>
    </ligand>
</feature>
<dbReference type="PANTHER" id="PTHR10803:SF3">
    <property type="entry name" value="ATPASE GET3"/>
    <property type="match status" value="1"/>
</dbReference>
<comment type="subcellular location">
    <subcellularLocation>
        <location evidence="9">Cytoplasm</location>
    </subcellularLocation>
    <subcellularLocation>
        <location evidence="9">Endoplasmic reticulum</location>
    </subcellularLocation>
</comment>
<dbReference type="eggNOG" id="KOG2825">
    <property type="taxonomic scope" value="Eukaryota"/>
</dbReference>
<keyword evidence="6 9" id="KW-0256">Endoplasmic reticulum</keyword>
<evidence type="ECO:0000256" key="2">
    <source>
        <dbReference type="ARBA" id="ARBA00022448"/>
    </source>
</evidence>
<feature type="binding site" evidence="9">
    <location>
        <position position="251"/>
    </location>
    <ligand>
        <name>ATP</name>
        <dbReference type="ChEBI" id="CHEBI:30616"/>
    </ligand>
</feature>
<keyword evidence="9" id="KW-0479">Metal-binding</keyword>
<feature type="domain" description="ArsA/GET3 Anion-transporting ATPase-like" evidence="10">
    <location>
        <begin position="19"/>
        <end position="336"/>
    </location>
</feature>
<keyword evidence="7 9" id="KW-0862">Zinc</keyword>
<dbReference type="InterPro" id="IPR025723">
    <property type="entry name" value="ArsA/GET3_ATPase-like"/>
</dbReference>
<evidence type="ECO:0000256" key="6">
    <source>
        <dbReference type="ARBA" id="ARBA00022824"/>
    </source>
</evidence>
<dbReference type="GeneID" id="14903673"/>
<dbReference type="FunFam" id="3.40.50.300:FF:001459">
    <property type="entry name" value="ATPase ASNA1 homolog"/>
    <property type="match status" value="1"/>
</dbReference>
<comment type="similarity">
    <text evidence="1 9">Belongs to the arsA ATPase family.</text>
</comment>
<accession>G0R4K7</accession>
<name>G0R4K7_ICHMU</name>
<evidence type="ECO:0000259" key="10">
    <source>
        <dbReference type="Pfam" id="PF02374"/>
    </source>
</evidence>
<feature type="binding site" evidence="9">
    <location>
        <position position="290"/>
    </location>
    <ligand>
        <name>Zn(2+)</name>
        <dbReference type="ChEBI" id="CHEBI:29105"/>
        <note>ligand shared between dimeric partners</note>
    </ligand>
</feature>
<dbReference type="NCBIfam" id="TIGR00345">
    <property type="entry name" value="GET3_arsA_TRC40"/>
    <property type="match status" value="1"/>
</dbReference>
<dbReference type="OrthoDB" id="1770at2759"/>
<dbReference type="PANTHER" id="PTHR10803">
    <property type="entry name" value="ARSENICAL PUMP-DRIVING ATPASE ARSENITE-TRANSLOCATING ATPASE"/>
    <property type="match status" value="1"/>
</dbReference>
<dbReference type="STRING" id="857967.G0R4K7"/>
<evidence type="ECO:0000256" key="1">
    <source>
        <dbReference type="ARBA" id="ARBA00011040"/>
    </source>
</evidence>
<dbReference type="Pfam" id="PF02374">
    <property type="entry name" value="ArsA_ATPase"/>
    <property type="match status" value="1"/>
</dbReference>
<comment type="function">
    <text evidence="9">ATPase required for the post-translational delivery of tail-anchored (TA) proteins to the endoplasmic reticulum. Recognizes and selectively binds the transmembrane domain of TA proteins in the cytosol. This complex then targets to the endoplasmic reticulum by membrane-bound receptors, where the tail-anchored protein is released for insertion. This process is regulated by ATP binding and hydrolysis. ATP binding drives the homodimer towards the closed dimer state, facilitating recognition of newly synthesized TA membrane proteins. ATP hydrolysis is required for insertion. Subsequently, the homodimer reverts towards the open dimer state, lowering its affinity for the membrane-bound receptor, and returning it to the cytosol to initiate a new round of targeting.</text>
</comment>